<protein>
    <recommendedName>
        <fullName evidence="3">Phospholipase C</fullName>
        <ecNumber evidence="2">3.1.4.3</ecNumber>
    </recommendedName>
    <alternativeName>
        <fullName evidence="9">Phosphatidylcholine cholinephosphohydrolase</fullName>
    </alternativeName>
</protein>
<evidence type="ECO:0000256" key="3">
    <source>
        <dbReference type="ARBA" id="ARBA00018391"/>
    </source>
</evidence>
<keyword evidence="5" id="KW-0479">Metal-binding</keyword>
<accession>A0A0F9QG21</accession>
<evidence type="ECO:0000256" key="7">
    <source>
        <dbReference type="ARBA" id="ARBA00022801"/>
    </source>
</evidence>
<dbReference type="PROSITE" id="PS51346">
    <property type="entry name" value="PROKAR_ZN_DEPEND_PLPC_2"/>
    <property type="match status" value="1"/>
</dbReference>
<dbReference type="InterPro" id="IPR029002">
    <property type="entry name" value="PLPC/GPLD1"/>
</dbReference>
<feature type="transmembrane region" description="Helical" evidence="10">
    <location>
        <begin position="743"/>
        <end position="764"/>
    </location>
</feature>
<dbReference type="InterPro" id="IPR001531">
    <property type="entry name" value="Zn_PLipaseC"/>
</dbReference>
<dbReference type="InterPro" id="IPR055372">
    <property type="entry name" value="CBM96"/>
</dbReference>
<dbReference type="NCBIfam" id="NF033679">
    <property type="entry name" value="DNRLRE_dom"/>
    <property type="match status" value="1"/>
</dbReference>
<evidence type="ECO:0000256" key="4">
    <source>
        <dbReference type="ARBA" id="ARBA00022525"/>
    </source>
</evidence>
<dbReference type="SMART" id="SM00770">
    <property type="entry name" value="Zn_dep_PLPC"/>
    <property type="match status" value="1"/>
</dbReference>
<keyword evidence="7" id="KW-0378">Hydrolase</keyword>
<evidence type="ECO:0000256" key="9">
    <source>
        <dbReference type="ARBA" id="ARBA00031285"/>
    </source>
</evidence>
<evidence type="ECO:0000256" key="8">
    <source>
        <dbReference type="ARBA" id="ARBA00022833"/>
    </source>
</evidence>
<keyword evidence="10" id="KW-0472">Membrane</keyword>
<dbReference type="EMBL" id="LAZR01001541">
    <property type="protein sequence ID" value="KKN43015.1"/>
    <property type="molecule type" value="Genomic_DNA"/>
</dbReference>
<evidence type="ECO:0000256" key="6">
    <source>
        <dbReference type="ARBA" id="ARBA00022729"/>
    </source>
</evidence>
<dbReference type="GO" id="GO:0034480">
    <property type="term" value="F:phosphatidylcholine phospholipase C activity"/>
    <property type="evidence" value="ECO:0007669"/>
    <property type="project" value="UniProtKB-EC"/>
</dbReference>
<dbReference type="InterPro" id="IPR008947">
    <property type="entry name" value="PLipase_C/P1_nuclease_dom_sf"/>
</dbReference>
<name>A0A0F9QG21_9ZZZZ</name>
<comment type="subcellular location">
    <subcellularLocation>
        <location evidence="1">Secreted</location>
    </subcellularLocation>
</comment>
<dbReference type="EC" id="3.1.4.3" evidence="2"/>
<keyword evidence="4" id="KW-0964">Secreted</keyword>
<reference evidence="12" key="1">
    <citation type="journal article" date="2015" name="Nature">
        <title>Complex archaea that bridge the gap between prokaryotes and eukaryotes.</title>
        <authorList>
            <person name="Spang A."/>
            <person name="Saw J.H."/>
            <person name="Jorgensen S.L."/>
            <person name="Zaremba-Niedzwiedzka K."/>
            <person name="Martijn J."/>
            <person name="Lind A.E."/>
            <person name="van Eijk R."/>
            <person name="Schleper C."/>
            <person name="Guy L."/>
            <person name="Ettema T.J."/>
        </authorList>
    </citation>
    <scope>NUCLEOTIDE SEQUENCE</scope>
</reference>
<evidence type="ECO:0000259" key="11">
    <source>
        <dbReference type="PROSITE" id="PS51346"/>
    </source>
</evidence>
<dbReference type="GO" id="GO:0008270">
    <property type="term" value="F:zinc ion binding"/>
    <property type="evidence" value="ECO:0007669"/>
    <property type="project" value="InterPro"/>
</dbReference>
<dbReference type="Pfam" id="PF24517">
    <property type="entry name" value="CBM96"/>
    <property type="match status" value="1"/>
</dbReference>
<comment type="caution">
    <text evidence="12">The sequence shown here is derived from an EMBL/GenBank/DDBJ whole genome shotgun (WGS) entry which is preliminary data.</text>
</comment>
<evidence type="ECO:0000256" key="2">
    <source>
        <dbReference type="ARBA" id="ARBA00012018"/>
    </source>
</evidence>
<sequence>MRKRIIVPLIFICLLLIPCSQAKAWANDSYANNSSNYTYALNYATHDWIAQKALEILLANDYSKWEWLKDRELIYLTGTEAPDNANLNMTLDNEVILGYGDFSNHFLSFHENGTVKSNWDKAAIRAQDFFELAEKSLNENKLDQAAFYFGAMTHYISDSSVYAHVAQKNVPPYNVDFSQYHSTLESRVRYRTNDYYEREEFFLYTAQAVEKNSAYNITLEVGWDTYKDPNPSEATVRDAYWLHNNFFPNWILNYEDRLTEVNQTKILYYDRIEENLNKAIEGCVAAINYTGTAQTVHAMKDAHVYSRDPDTNYGDWDQMYLGNWNDGSQTYQDEVYITFNISSQPSNWKKIDLFLYVSEFPVAVPLDFKVFQITQSWNESVITWNNKPAHDTLLTTIIISKTEFNRIDVTSIISGDSFSISLDADVSQWETIRIHSTEAPSISLSPKLIFTYDEVPPKININSPSDNQLFGLKRPDCNITVNDPSLNSTWYTLDNGLNNFTFVETNNIINQSVWDNQPNGILTVRIYANDSSGNLGFSEVTIQKDTIAPILIINSPTLYQLYGVDPPTFDIQIQEPNLLEKGYSLNGGQNITFTSQTKFDQTEWNNIGNGTVVIKFYAKDIIGNINFSEVIVRKDAYIPDMIINSPFENETFGSVPPFFNISIISEDVVLSWYRLSDASRVNSSPIYINETNSFIDQEYWIGLTEGEITITFYIQDRAGNIGIKSVVVIKRVHSTPANEFSPALSAIIITSIVGGIGVSGAVLVKYRKKIPNLKKHFKTFIRKLKRI</sequence>
<dbReference type="GO" id="GO:0005576">
    <property type="term" value="C:extracellular region"/>
    <property type="evidence" value="ECO:0007669"/>
    <property type="project" value="UniProtKB-SubCell"/>
</dbReference>
<organism evidence="12">
    <name type="scientific">marine sediment metagenome</name>
    <dbReference type="NCBI Taxonomy" id="412755"/>
    <lineage>
        <taxon>unclassified sequences</taxon>
        <taxon>metagenomes</taxon>
        <taxon>ecological metagenomes</taxon>
    </lineage>
</organism>
<dbReference type="Pfam" id="PF00882">
    <property type="entry name" value="Zn_dep_PLPC"/>
    <property type="match status" value="1"/>
</dbReference>
<gene>
    <name evidence="12" type="ORF">LCGC14_0707410</name>
</gene>
<keyword evidence="6" id="KW-0732">Signal</keyword>
<evidence type="ECO:0000256" key="5">
    <source>
        <dbReference type="ARBA" id="ARBA00022723"/>
    </source>
</evidence>
<evidence type="ECO:0000256" key="10">
    <source>
        <dbReference type="SAM" id="Phobius"/>
    </source>
</evidence>
<proteinExistence type="predicted"/>
<dbReference type="Gene3D" id="1.10.575.10">
    <property type="entry name" value="P1 Nuclease"/>
    <property type="match status" value="1"/>
</dbReference>
<keyword evidence="8" id="KW-0862">Zinc</keyword>
<keyword evidence="10" id="KW-1133">Transmembrane helix</keyword>
<evidence type="ECO:0000313" key="12">
    <source>
        <dbReference type="EMBL" id="KKN43015.1"/>
    </source>
</evidence>
<feature type="domain" description="Zn-dependent PLC" evidence="11">
    <location>
        <begin position="29"/>
        <end position="283"/>
    </location>
</feature>
<keyword evidence="10" id="KW-0812">Transmembrane</keyword>
<evidence type="ECO:0000256" key="1">
    <source>
        <dbReference type="ARBA" id="ARBA00004613"/>
    </source>
</evidence>
<dbReference type="SUPFAM" id="SSF48537">
    <property type="entry name" value="Phospholipase C/P1 nuclease"/>
    <property type="match status" value="1"/>
</dbReference>
<dbReference type="AlphaFoldDB" id="A0A0F9QG21"/>